<dbReference type="Pfam" id="PF03478">
    <property type="entry name" value="Beta-prop_KIB1-4"/>
    <property type="match status" value="1"/>
</dbReference>
<dbReference type="PANTHER" id="PTHR47123">
    <property type="entry name" value="F-BOX PROTEIN SKIP23"/>
    <property type="match status" value="1"/>
</dbReference>
<proteinExistence type="predicted"/>
<gene>
    <name evidence="2" type="ORF">L195_g006809</name>
</gene>
<dbReference type="EMBL" id="ASHM01003681">
    <property type="protein sequence ID" value="PNY10239.1"/>
    <property type="molecule type" value="Genomic_DNA"/>
</dbReference>
<dbReference type="Pfam" id="PF00646">
    <property type="entry name" value="F-box"/>
    <property type="match status" value="1"/>
</dbReference>
<feature type="domain" description="F-box" evidence="1">
    <location>
        <begin position="29"/>
        <end position="70"/>
    </location>
</feature>
<dbReference type="STRING" id="57577.A0A2K3P4P2"/>
<sequence>MRSARREKEEKRAESPSSSMAVVADWSQLPKDLLNLISERIDNKFDFIRFRSVCSSWRSFSIPNHHHISLPFKFPNLKYKRNIFLIKAPQQQDETLIRPWLIRVTQNSSGKIKLYESPLISFELPSTFSFSIDLYKSSVHNLGTDFIFDEPYIQPEKVLAVTPLTLAILLDNGHLVLSRCGDDCWTGIPDVSSFIGDIGDICIFKERIYAVEEKSSKTVTIGPEDLSVKLVAKDVHGGRPDIQFMVESEGELLLVDVFESFTDLGFQLQVDVDVFRIDEKEKEWVKLKSLGDRVLFWGNGCSFSASASDLSVAKGNCVIFMENVFFKKNKICDSSMCVFDLDQGRLLPLRDYPDYLNLFWPPPPSIVKSMHKTKKSMLSCIKRFLM</sequence>
<evidence type="ECO:0000313" key="3">
    <source>
        <dbReference type="Proteomes" id="UP000236291"/>
    </source>
</evidence>
<reference evidence="2 3" key="2">
    <citation type="journal article" date="2017" name="Front. Plant Sci.">
        <title>Gene Classification and Mining of Molecular Markers Useful in Red Clover (Trifolium pratense) Breeding.</title>
        <authorList>
            <person name="Istvanek J."/>
            <person name="Dluhosova J."/>
            <person name="Dluhos P."/>
            <person name="Patkova L."/>
            <person name="Nedelnik J."/>
            <person name="Repkova J."/>
        </authorList>
    </citation>
    <scope>NUCLEOTIDE SEQUENCE [LARGE SCALE GENOMIC DNA]</scope>
    <source>
        <strain evidence="3">cv. Tatra</strain>
        <tissue evidence="2">Young leaves</tissue>
    </source>
</reference>
<dbReference type="Proteomes" id="UP000236291">
    <property type="component" value="Unassembled WGS sequence"/>
</dbReference>
<comment type="caution">
    <text evidence="2">The sequence shown here is derived from an EMBL/GenBank/DDBJ whole genome shotgun (WGS) entry which is preliminary data.</text>
</comment>
<dbReference type="ExpressionAtlas" id="A0A2K3P4P2">
    <property type="expression patterns" value="baseline"/>
</dbReference>
<dbReference type="AlphaFoldDB" id="A0A2K3P4P2"/>
<dbReference type="InterPro" id="IPR001810">
    <property type="entry name" value="F-box_dom"/>
</dbReference>
<organism evidence="2 3">
    <name type="scientific">Trifolium pratense</name>
    <name type="common">Red clover</name>
    <dbReference type="NCBI Taxonomy" id="57577"/>
    <lineage>
        <taxon>Eukaryota</taxon>
        <taxon>Viridiplantae</taxon>
        <taxon>Streptophyta</taxon>
        <taxon>Embryophyta</taxon>
        <taxon>Tracheophyta</taxon>
        <taxon>Spermatophyta</taxon>
        <taxon>Magnoliopsida</taxon>
        <taxon>eudicotyledons</taxon>
        <taxon>Gunneridae</taxon>
        <taxon>Pentapetalae</taxon>
        <taxon>rosids</taxon>
        <taxon>fabids</taxon>
        <taxon>Fabales</taxon>
        <taxon>Fabaceae</taxon>
        <taxon>Papilionoideae</taxon>
        <taxon>50 kb inversion clade</taxon>
        <taxon>NPAAA clade</taxon>
        <taxon>Hologalegina</taxon>
        <taxon>IRL clade</taxon>
        <taxon>Trifolieae</taxon>
        <taxon>Trifolium</taxon>
    </lineage>
</organism>
<evidence type="ECO:0000313" key="2">
    <source>
        <dbReference type="EMBL" id="PNY10239.1"/>
    </source>
</evidence>
<dbReference type="SMART" id="SM00256">
    <property type="entry name" value="FBOX"/>
    <property type="match status" value="1"/>
</dbReference>
<reference evidence="2 3" key="1">
    <citation type="journal article" date="2014" name="Am. J. Bot.">
        <title>Genome assembly and annotation for red clover (Trifolium pratense; Fabaceae).</title>
        <authorList>
            <person name="Istvanek J."/>
            <person name="Jaros M."/>
            <person name="Krenek A."/>
            <person name="Repkova J."/>
        </authorList>
    </citation>
    <scope>NUCLEOTIDE SEQUENCE [LARGE SCALE GENOMIC DNA]</scope>
    <source>
        <strain evidence="3">cv. Tatra</strain>
        <tissue evidence="2">Young leaves</tissue>
    </source>
</reference>
<dbReference type="InterPro" id="IPR005174">
    <property type="entry name" value="KIB1-4_b-propeller"/>
</dbReference>
<dbReference type="InterPro" id="IPR051304">
    <property type="entry name" value="SCF_F-box_domain"/>
</dbReference>
<name>A0A2K3P4P2_TRIPR</name>
<evidence type="ECO:0000259" key="1">
    <source>
        <dbReference type="SMART" id="SM00256"/>
    </source>
</evidence>
<accession>A0A2K3P4P2</accession>
<protein>
    <submittedName>
        <fullName evidence="2">F-box protein</fullName>
    </submittedName>
</protein>
<dbReference type="PANTHER" id="PTHR47123:SF15">
    <property type="entry name" value="F-BOX PROTEIN SKIP23"/>
    <property type="match status" value="1"/>
</dbReference>
<dbReference type="Gene3D" id="1.20.1280.50">
    <property type="match status" value="1"/>
</dbReference>